<dbReference type="RefSeq" id="WP_186844292.1">
    <property type="nucleotide sequence ID" value="NZ_JACOME010000001.1"/>
</dbReference>
<dbReference type="InterPro" id="IPR050194">
    <property type="entry name" value="Glycosyltransferase_grp1"/>
</dbReference>
<organism evidence="2 3">
    <name type="scientific">Winogradskyella echinorum</name>
    <dbReference type="NCBI Taxonomy" id="538189"/>
    <lineage>
        <taxon>Bacteria</taxon>
        <taxon>Pseudomonadati</taxon>
        <taxon>Bacteroidota</taxon>
        <taxon>Flavobacteriia</taxon>
        <taxon>Flavobacteriales</taxon>
        <taxon>Flavobacteriaceae</taxon>
        <taxon>Winogradskyella</taxon>
    </lineage>
</organism>
<reference evidence="2 3" key="1">
    <citation type="submission" date="2020-08" db="EMBL/GenBank/DDBJ databases">
        <title>Winogradskyella ouciana sp. nov., isolated from the hadal seawater of the Mariana Trench.</title>
        <authorList>
            <person name="He X."/>
        </authorList>
    </citation>
    <scope>NUCLEOTIDE SEQUENCE [LARGE SCALE GENOMIC DNA]</scope>
    <source>
        <strain evidence="2 3">KCTC 22026</strain>
    </source>
</reference>
<gene>
    <name evidence="2" type="ORF">H6H04_02130</name>
</gene>
<dbReference type="Gene3D" id="3.40.50.2000">
    <property type="entry name" value="Glycogen Phosphorylase B"/>
    <property type="match status" value="2"/>
</dbReference>
<evidence type="ECO:0000259" key="1">
    <source>
        <dbReference type="Pfam" id="PF00534"/>
    </source>
</evidence>
<dbReference type="PANTHER" id="PTHR45947">
    <property type="entry name" value="SULFOQUINOVOSYL TRANSFERASE SQD2"/>
    <property type="match status" value="1"/>
</dbReference>
<comment type="caution">
    <text evidence="2">The sequence shown here is derived from an EMBL/GenBank/DDBJ whole genome shotgun (WGS) entry which is preliminary data.</text>
</comment>
<name>A0ABR6XXG8_9FLAO</name>
<dbReference type="EMBL" id="JACOME010000001">
    <property type="protein sequence ID" value="MBC3845166.1"/>
    <property type="molecule type" value="Genomic_DNA"/>
</dbReference>
<sequence>MKILWLAPNFNHYKARFLNHLAVQNDVDLTILSGTGRDNMGDQELDENWGFELIKVNVSKKNFGKSIEVKQKLKLLLSNFDWVLIPAEKKNLSLFFYAIKLRKLNKSVRLFSYNHAKLKSKNGVYGFLDYKLSKFFNRYLNRVIYYTEEASKFAVEQKLVSPQKAFWANNTIDNTEIEKYYNFQLPPEELQTILFIGRLIPSKRIKDVIAYYKALKPNFKQLRLEIIGDGPEQNIVKDAIQKDTTIKWHGTLVDEAKIAPIMKRTSLVFIPGLSGLSINHAFAYGRPYITLKAEKHGPEISYLENDKNGYILDDNIMENTKIITSLLQDRVKLIELCNSAKQKGEELSVQKWVQQIKASLLNE</sequence>
<accession>A0ABR6XXG8</accession>
<feature type="domain" description="Glycosyl transferase family 1" evidence="1">
    <location>
        <begin position="183"/>
        <end position="345"/>
    </location>
</feature>
<protein>
    <submittedName>
        <fullName evidence="2">Glycosyltransferase family 4 protein</fullName>
    </submittedName>
</protein>
<evidence type="ECO:0000313" key="2">
    <source>
        <dbReference type="EMBL" id="MBC3845166.1"/>
    </source>
</evidence>
<evidence type="ECO:0000313" key="3">
    <source>
        <dbReference type="Proteomes" id="UP000607435"/>
    </source>
</evidence>
<dbReference type="Pfam" id="PF00534">
    <property type="entry name" value="Glycos_transf_1"/>
    <property type="match status" value="1"/>
</dbReference>
<dbReference type="Proteomes" id="UP000607435">
    <property type="component" value="Unassembled WGS sequence"/>
</dbReference>
<keyword evidence="3" id="KW-1185">Reference proteome</keyword>
<dbReference type="InterPro" id="IPR001296">
    <property type="entry name" value="Glyco_trans_1"/>
</dbReference>
<proteinExistence type="predicted"/>
<dbReference type="PANTHER" id="PTHR45947:SF3">
    <property type="entry name" value="SULFOQUINOVOSYL TRANSFERASE SQD2"/>
    <property type="match status" value="1"/>
</dbReference>
<dbReference type="SUPFAM" id="SSF53756">
    <property type="entry name" value="UDP-Glycosyltransferase/glycogen phosphorylase"/>
    <property type="match status" value="1"/>
</dbReference>